<reference evidence="11" key="1">
    <citation type="submission" date="2021-01" db="EMBL/GenBank/DDBJ databases">
        <authorList>
            <person name="Corre E."/>
            <person name="Pelletier E."/>
            <person name="Niang G."/>
            <person name="Scheremetjew M."/>
            <person name="Finn R."/>
            <person name="Kale V."/>
            <person name="Holt S."/>
            <person name="Cochrane G."/>
            <person name="Meng A."/>
            <person name="Brown T."/>
            <person name="Cohen L."/>
        </authorList>
    </citation>
    <scope>NUCLEOTIDE SEQUENCE</scope>
    <source>
        <strain evidence="11">GSO104</strain>
    </source>
</reference>
<keyword evidence="4" id="KW-1133">Transmembrane helix</keyword>
<feature type="domain" description="N-acetyltransferase" evidence="10">
    <location>
        <begin position="5"/>
        <end position="186"/>
    </location>
</feature>
<accession>A0A7S4RVU5</accession>
<dbReference type="Pfam" id="PF00583">
    <property type="entry name" value="Acetyltransf_1"/>
    <property type="match status" value="1"/>
</dbReference>
<evidence type="ECO:0000256" key="2">
    <source>
        <dbReference type="ARBA" id="ARBA00022679"/>
    </source>
</evidence>
<keyword evidence="2" id="KW-0808">Transferase</keyword>
<gene>
    <name evidence="11" type="ORF">DBRI00130_LOCUS25107</name>
</gene>
<evidence type="ECO:0000256" key="9">
    <source>
        <dbReference type="ARBA" id="ARBA00040241"/>
    </source>
</evidence>
<name>A0A7S4RVU5_9STRA</name>
<dbReference type="AlphaFoldDB" id="A0A7S4RVU5"/>
<organism evidence="11">
    <name type="scientific">Ditylum brightwellii</name>
    <dbReference type="NCBI Taxonomy" id="49249"/>
    <lineage>
        <taxon>Eukaryota</taxon>
        <taxon>Sar</taxon>
        <taxon>Stramenopiles</taxon>
        <taxon>Ochrophyta</taxon>
        <taxon>Bacillariophyta</taxon>
        <taxon>Mediophyceae</taxon>
        <taxon>Lithodesmiophycidae</taxon>
        <taxon>Lithodesmiales</taxon>
        <taxon>Lithodesmiaceae</taxon>
        <taxon>Ditylum</taxon>
    </lineage>
</organism>
<dbReference type="PANTHER" id="PTHR13947">
    <property type="entry name" value="GNAT FAMILY N-ACETYLTRANSFERASE"/>
    <property type="match status" value="1"/>
</dbReference>
<keyword evidence="3" id="KW-0812">Transmembrane</keyword>
<dbReference type="InterPro" id="IPR050769">
    <property type="entry name" value="NAT_camello-type"/>
</dbReference>
<dbReference type="GO" id="GO:0016020">
    <property type="term" value="C:membrane"/>
    <property type="evidence" value="ECO:0007669"/>
    <property type="project" value="UniProtKB-SubCell"/>
</dbReference>
<comment type="function">
    <text evidence="7">Probable acetyltransferase.</text>
</comment>
<comment type="similarity">
    <text evidence="8">Belongs to the camello family.</text>
</comment>
<evidence type="ECO:0000256" key="5">
    <source>
        <dbReference type="ARBA" id="ARBA00023136"/>
    </source>
</evidence>
<dbReference type="SUPFAM" id="SSF55729">
    <property type="entry name" value="Acyl-CoA N-acyltransferases (Nat)"/>
    <property type="match status" value="1"/>
</dbReference>
<evidence type="ECO:0000256" key="4">
    <source>
        <dbReference type="ARBA" id="ARBA00022989"/>
    </source>
</evidence>
<evidence type="ECO:0000256" key="6">
    <source>
        <dbReference type="ARBA" id="ARBA00023315"/>
    </source>
</evidence>
<evidence type="ECO:0000256" key="1">
    <source>
        <dbReference type="ARBA" id="ARBA00004370"/>
    </source>
</evidence>
<dbReference type="InterPro" id="IPR016181">
    <property type="entry name" value="Acyl_CoA_acyltransferase"/>
</dbReference>
<keyword evidence="5" id="KW-0472">Membrane</keyword>
<dbReference type="EMBL" id="HBNS01032036">
    <property type="protein sequence ID" value="CAE4626640.1"/>
    <property type="molecule type" value="Transcribed_RNA"/>
</dbReference>
<sequence length="186" mass="20793">MRATIIVRNLTEKNQAAAAEIWQNGLQQTVDAIAAKFYLPSWFMNHTLGRLFNYMATQAMSLDGDVGPNGSNLCKHWKGDDRCMFIACAEQDKVIGLVGVKKGAKEQEAASDDDASIASIWRLSVSEAYRGQGVAEKLMLEAEKWAKENQCHSMTLNTMNPIASKFYIHKMKYTANISCTYTKQLE</sequence>
<evidence type="ECO:0000256" key="3">
    <source>
        <dbReference type="ARBA" id="ARBA00022692"/>
    </source>
</evidence>
<protein>
    <recommendedName>
        <fullName evidence="9">Probable N-acetyltransferase 14</fullName>
    </recommendedName>
</protein>
<evidence type="ECO:0000256" key="8">
    <source>
        <dbReference type="ARBA" id="ARBA00038470"/>
    </source>
</evidence>
<dbReference type="CDD" id="cd04301">
    <property type="entry name" value="NAT_SF"/>
    <property type="match status" value="1"/>
</dbReference>
<proteinExistence type="inferred from homology"/>
<comment type="subcellular location">
    <subcellularLocation>
        <location evidence="1">Membrane</location>
    </subcellularLocation>
</comment>
<dbReference type="InterPro" id="IPR000182">
    <property type="entry name" value="GNAT_dom"/>
</dbReference>
<evidence type="ECO:0000259" key="10">
    <source>
        <dbReference type="PROSITE" id="PS51186"/>
    </source>
</evidence>
<dbReference type="GO" id="GO:0008080">
    <property type="term" value="F:N-acetyltransferase activity"/>
    <property type="evidence" value="ECO:0007669"/>
    <property type="project" value="InterPro"/>
</dbReference>
<dbReference type="Gene3D" id="3.40.630.30">
    <property type="match status" value="1"/>
</dbReference>
<evidence type="ECO:0000256" key="7">
    <source>
        <dbReference type="ARBA" id="ARBA00037582"/>
    </source>
</evidence>
<dbReference type="PROSITE" id="PS51186">
    <property type="entry name" value="GNAT"/>
    <property type="match status" value="1"/>
</dbReference>
<evidence type="ECO:0000313" key="11">
    <source>
        <dbReference type="EMBL" id="CAE4626640.1"/>
    </source>
</evidence>
<dbReference type="PANTHER" id="PTHR13947:SF51">
    <property type="entry name" value="N-ACETYLTRANSFERASE 14-RELATED"/>
    <property type="match status" value="1"/>
</dbReference>
<keyword evidence="6" id="KW-0012">Acyltransferase</keyword>